<evidence type="ECO:0000313" key="10">
    <source>
        <dbReference type="Proteomes" id="UP000663870"/>
    </source>
</evidence>
<dbReference type="InterPro" id="IPR052917">
    <property type="entry name" value="Stress-Dev_Protein"/>
</dbReference>
<evidence type="ECO:0000259" key="1">
    <source>
        <dbReference type="Pfam" id="PF16242"/>
    </source>
</evidence>
<dbReference type="EMBL" id="CAJNOL010002072">
    <property type="protein sequence ID" value="CAF1457903.1"/>
    <property type="molecule type" value="Genomic_DNA"/>
</dbReference>
<keyword evidence="10" id="KW-1185">Reference proteome</keyword>
<dbReference type="Proteomes" id="UP000663874">
    <property type="component" value="Unassembled WGS sequence"/>
</dbReference>
<dbReference type="Proteomes" id="UP000663889">
    <property type="component" value="Unassembled WGS sequence"/>
</dbReference>
<dbReference type="OrthoDB" id="434253at2759"/>
<dbReference type="EMBL" id="CAJNOL010001908">
    <property type="protein sequence ID" value="CAF1436418.1"/>
    <property type="molecule type" value="Genomic_DNA"/>
</dbReference>
<proteinExistence type="predicted"/>
<dbReference type="Proteomes" id="UP000663870">
    <property type="component" value="Unassembled WGS sequence"/>
</dbReference>
<dbReference type="PANTHER" id="PTHR34818">
    <property type="entry name" value="PROTEIN BLI-3"/>
    <property type="match status" value="1"/>
</dbReference>
<sequence length="170" mass="19112">MSSSDSTQTKDQEHVLNLIKDIQFAMLTTTYEDGSLRSRPMAYKHCDSDSKNELWFFTRQDSPKVSEIKNHSQVNVSFSNPNNVAFVSIRGRAEVVQDKAKAKELWNPYLKAWFPKELDDPNLGLLKVTIEGAEYWDAASSMITRAVGYVKAALGNASTLEGDNKKVNFS</sequence>
<dbReference type="Proteomes" id="UP000663854">
    <property type="component" value="Unassembled WGS sequence"/>
</dbReference>
<dbReference type="InterPro" id="IPR012349">
    <property type="entry name" value="Split_barrel_FMN-bd"/>
</dbReference>
<evidence type="ECO:0000313" key="9">
    <source>
        <dbReference type="Proteomes" id="UP000663823"/>
    </source>
</evidence>
<dbReference type="EMBL" id="CAJNOH010000134">
    <property type="protein sequence ID" value="CAF0896842.1"/>
    <property type="molecule type" value="Genomic_DNA"/>
</dbReference>
<dbReference type="Gene3D" id="2.30.110.10">
    <property type="entry name" value="Electron Transport, Fmn-binding Protein, Chain A"/>
    <property type="match status" value="1"/>
</dbReference>
<reference evidence="8" key="1">
    <citation type="submission" date="2021-02" db="EMBL/GenBank/DDBJ databases">
        <authorList>
            <person name="Nowell W R."/>
        </authorList>
    </citation>
    <scope>NUCLEOTIDE SEQUENCE</scope>
</reference>
<dbReference type="EMBL" id="CAJNOU010002313">
    <property type="protein sequence ID" value="CAF1310543.1"/>
    <property type="molecule type" value="Genomic_DNA"/>
</dbReference>
<dbReference type="AlphaFoldDB" id="A0A819RZG5"/>
<accession>A0A819RZG5</accession>
<feature type="domain" description="General stress protein FMN-binding split barrel" evidence="1">
    <location>
        <begin position="11"/>
        <end position="156"/>
    </location>
</feature>
<comment type="caution">
    <text evidence="8">The sequence shown here is derived from an EMBL/GenBank/DDBJ whole genome shotgun (WGS) entry which is preliminary data.</text>
</comment>
<dbReference type="Proteomes" id="UP000663823">
    <property type="component" value="Unassembled WGS sequence"/>
</dbReference>
<dbReference type="EMBL" id="CAJOBE010000753">
    <property type="protein sequence ID" value="CAF3681643.1"/>
    <property type="molecule type" value="Genomic_DNA"/>
</dbReference>
<dbReference type="Pfam" id="PF16242">
    <property type="entry name" value="Pyrid_ox_like"/>
    <property type="match status" value="1"/>
</dbReference>
<dbReference type="EMBL" id="CAJOAX010009424">
    <property type="protein sequence ID" value="CAF4055984.1"/>
    <property type="molecule type" value="Genomic_DNA"/>
</dbReference>
<evidence type="ECO:0000313" key="3">
    <source>
        <dbReference type="EMBL" id="CAF1174449.1"/>
    </source>
</evidence>
<dbReference type="PANTHER" id="PTHR34818:SF1">
    <property type="entry name" value="PROTEIN BLI-3"/>
    <property type="match status" value="1"/>
</dbReference>
<evidence type="ECO:0000313" key="5">
    <source>
        <dbReference type="EMBL" id="CAF1436418.1"/>
    </source>
</evidence>
<organism evidence="8 9">
    <name type="scientific">Rotaria sordida</name>
    <dbReference type="NCBI Taxonomy" id="392033"/>
    <lineage>
        <taxon>Eukaryota</taxon>
        <taxon>Metazoa</taxon>
        <taxon>Spiralia</taxon>
        <taxon>Gnathifera</taxon>
        <taxon>Rotifera</taxon>
        <taxon>Eurotatoria</taxon>
        <taxon>Bdelloidea</taxon>
        <taxon>Philodinida</taxon>
        <taxon>Philodinidae</taxon>
        <taxon>Rotaria</taxon>
    </lineage>
</organism>
<name>A0A819RZG5_9BILA</name>
<evidence type="ECO:0000313" key="4">
    <source>
        <dbReference type="EMBL" id="CAF1310543.1"/>
    </source>
</evidence>
<evidence type="ECO:0000313" key="8">
    <source>
        <dbReference type="EMBL" id="CAF4055984.1"/>
    </source>
</evidence>
<evidence type="ECO:0000313" key="6">
    <source>
        <dbReference type="EMBL" id="CAF1457903.1"/>
    </source>
</evidence>
<dbReference type="InterPro" id="IPR038725">
    <property type="entry name" value="YdaG_split_barrel_FMN-bd"/>
</dbReference>
<dbReference type="Proteomes" id="UP000663882">
    <property type="component" value="Unassembled WGS sequence"/>
</dbReference>
<dbReference type="EMBL" id="CAJNOO010001588">
    <property type="protein sequence ID" value="CAF1174449.1"/>
    <property type="molecule type" value="Genomic_DNA"/>
</dbReference>
<protein>
    <recommendedName>
        <fullName evidence="1">General stress protein FMN-binding split barrel domain-containing protein</fullName>
    </recommendedName>
</protein>
<evidence type="ECO:0000313" key="7">
    <source>
        <dbReference type="EMBL" id="CAF3681643.1"/>
    </source>
</evidence>
<gene>
    <name evidence="7" type="ORF">FNK824_LOCUS7890</name>
    <name evidence="5" type="ORF">JXQ802_LOCUS36736</name>
    <name evidence="6" type="ORF">JXQ802_LOCUS37995</name>
    <name evidence="8" type="ORF">OTI717_LOCUS31896</name>
    <name evidence="2" type="ORF">PYM288_LOCUS9315</name>
    <name evidence="3" type="ORF">RFH988_LOCUS23160</name>
    <name evidence="4" type="ORF">SEV965_LOCUS26771</name>
</gene>
<evidence type="ECO:0000313" key="2">
    <source>
        <dbReference type="EMBL" id="CAF0896842.1"/>
    </source>
</evidence>
<dbReference type="SUPFAM" id="SSF50475">
    <property type="entry name" value="FMN-binding split barrel"/>
    <property type="match status" value="1"/>
</dbReference>